<evidence type="ECO:0000313" key="3">
    <source>
        <dbReference type="Proteomes" id="UP000236728"/>
    </source>
</evidence>
<dbReference type="RefSeq" id="WP_103933066.1">
    <property type="nucleotide sequence ID" value="NZ_FNVA01000003.1"/>
</dbReference>
<dbReference type="Gene3D" id="2.60.40.10">
    <property type="entry name" value="Immunoglobulins"/>
    <property type="match status" value="1"/>
</dbReference>
<sequence length="387" mass="40602">MGSVLLAGLLTGCANPGPPRAPSLHLPSLPRDLSADRSGDVVELRFTAPRNSTDKLPLRAATISGTLCRQVGKGPCVTVPGSGGTFPRVDAGGRPTIVVWHDSLPADLGSGPRRLLCYRVELFNALGKSAGPSDPAYVVAGTPPARVEHLTAEGSRKGIVLHWAPSTGDAGEVLLRREGRASLPPKEAAKAESATPKRTSTLSLNDDRTAKQDVVWMSAVPDAADRSQNRSLDASAVLSVPYRYQAVRREMVKFGGRTLELRGELSDPVSITLQPVFASAAPTGLVAAAFSNATSPGVAGPFAVDLVWQPVDDADIAGYNVYRERIDASGAAVGGREKLSPTASREPGFHDATAKANERYRYSVTAVDTHGNESAAATTVLEPSEVQ</sequence>
<name>A0A1H5YAD0_9BACT</name>
<keyword evidence="3" id="KW-1185">Reference proteome</keyword>
<evidence type="ECO:0008006" key="4">
    <source>
        <dbReference type="Google" id="ProtNLM"/>
    </source>
</evidence>
<protein>
    <recommendedName>
        <fullName evidence="4">Fibronectin type-III domain-containing protein</fullName>
    </recommendedName>
</protein>
<evidence type="ECO:0000313" key="2">
    <source>
        <dbReference type="EMBL" id="SEG20550.1"/>
    </source>
</evidence>
<dbReference type="OrthoDB" id="116812at2"/>
<proteinExistence type="predicted"/>
<gene>
    <name evidence="2" type="ORF">SAMN05421819_2188</name>
</gene>
<accession>A0A1H5YAD0</accession>
<dbReference type="AlphaFoldDB" id="A0A1H5YAD0"/>
<feature type="region of interest" description="Disordered" evidence="1">
    <location>
        <begin position="181"/>
        <end position="206"/>
    </location>
</feature>
<reference evidence="2 3" key="1">
    <citation type="submission" date="2016-10" db="EMBL/GenBank/DDBJ databases">
        <authorList>
            <person name="de Groot N.N."/>
        </authorList>
    </citation>
    <scope>NUCLEOTIDE SEQUENCE [LARGE SCALE GENOMIC DNA]</scope>
    <source>
        <strain evidence="2 3">DSM 22489</strain>
    </source>
</reference>
<organism evidence="2 3">
    <name type="scientific">Bryocella elongata</name>
    <dbReference type="NCBI Taxonomy" id="863522"/>
    <lineage>
        <taxon>Bacteria</taxon>
        <taxon>Pseudomonadati</taxon>
        <taxon>Acidobacteriota</taxon>
        <taxon>Terriglobia</taxon>
        <taxon>Terriglobales</taxon>
        <taxon>Acidobacteriaceae</taxon>
        <taxon>Bryocella</taxon>
    </lineage>
</organism>
<evidence type="ECO:0000256" key="1">
    <source>
        <dbReference type="SAM" id="MobiDB-lite"/>
    </source>
</evidence>
<dbReference type="EMBL" id="FNVA01000003">
    <property type="protein sequence ID" value="SEG20550.1"/>
    <property type="molecule type" value="Genomic_DNA"/>
</dbReference>
<dbReference type="Proteomes" id="UP000236728">
    <property type="component" value="Unassembled WGS sequence"/>
</dbReference>
<dbReference type="InterPro" id="IPR013783">
    <property type="entry name" value="Ig-like_fold"/>
</dbReference>